<comment type="similarity">
    <text evidence="1">Belongs to the HEATR5 family.</text>
</comment>
<dbReference type="RefSeq" id="XP_002673401.1">
    <property type="nucleotide sequence ID" value="XM_002673355.1"/>
</dbReference>
<name>D2VRE8_NAEGR</name>
<dbReference type="GO" id="GO:0006897">
    <property type="term" value="P:endocytosis"/>
    <property type="evidence" value="ECO:0007669"/>
    <property type="project" value="TreeGrafter"/>
</dbReference>
<evidence type="ECO:0008006" key="4">
    <source>
        <dbReference type="Google" id="ProtNLM"/>
    </source>
</evidence>
<dbReference type="GO" id="GO:0005829">
    <property type="term" value="C:cytosol"/>
    <property type="evidence" value="ECO:0007669"/>
    <property type="project" value="GOC"/>
</dbReference>
<proteinExistence type="inferred from homology"/>
<dbReference type="STRING" id="5762.D2VRE8"/>
<protein>
    <recommendedName>
        <fullName evidence="4">HEAT repeat-containing protein 5B</fullName>
    </recommendedName>
</protein>
<dbReference type="InterPro" id="IPR046837">
    <property type="entry name" value="Laa1/Sip1/HEATR5-like_HEAT"/>
</dbReference>
<sequence length="1845" mass="205155">MKESMLLLCTKFVANSKKRVKNEWTEYLKLIMKGTQETNKQVKVACGQLMLAVAINYARPSDVNLKIFETSLNISLKAMEETDEEVREVFSHSTAQLLLSCMSDTGVYDSVGNEDGGTTPRSTAKRSKEYTCLYAIMVATAPFTRIGQTKELRAAISSCIIYFFSKCPEEVIINNMDTIVRNLTGLISISSNNITNNDKKYAQTYVTKMISIGLIDRLTEAGRLSLLSNLVQLVVGHTVLSNESCFTTVLYCIGKLCRVLGECVSKQRDSILDAILCSLKYPSENVRYVGALTIKQLMEALPSHSTGLISALMNMVQIDHGELATASKRDENIKNYANSLHGHSCALAALITVSAKHSLTISHSLCSAVLDTACLLGKAAHRDIDDIYVSMKRQESCWILICSVLSLNDYWVKNNLEKILELWNETMSGKYEEPITYTTKEEIITYRLRSRACCLLSLQVFITNCAPLLTPEKMNLIFGYISSTIELLSSLPTNFKSTTSIGLYSIRLLKMNLFNLIGKLPEVMLAYVPSVDSKLQLPQHRHVINFVTKMAFAEADATSTDSVPVRTSLVDSMVDLKVKLEAIESKVTSISVDSLDAACVLFDNISNLFYSESIYLKLPSLAVRLVDSSIRLLGKLFIYHKPNSKTQIIEHLVQQIKTALANNFISPSSTPLRSRLDEETGPADVGLCIFSNVVASVYCILRNLETNIEENRKHKFFTQVHSILNAALGFSDSFVRAAAAECMHSFGKLIGDILLNDLVKRCQEKILTTNIALKSGLALALGSVNRAIGALKSRASLPSTVSFLLALSKIIEEDVQKSSIVSIYQTIETNGVAFVPHTESIIQHLFLLLFENPNSPTSIMTGVCKIMRALIGLGPELLQLRNLPFDKIFQYFITDIMNATLTTSELDITDGLLIEFVRLMQRAIIFTPYMISDFEMIVQYLKQVLSTKKERLYIENIQNEIGQCIKIICDQRPELISKYFSPEELFQIIDSIDFSISQALTYQSLSQSSNDSYVSGNNQENHFKNIVLSLISSKLIPPKDWVNLIFTVVSSETKIAEAEKSQSVMLSDTDEKDDTPVERKSVVVAFSWQTKVFSMKCLQQLIETLKDELHHVDAAVALKNTDKDCLVNHLEKIINICSIATNKGTISVQHAGLVLMININNVFGEVLDPVSPCEVLLQQHSLRFTTAVCETITQINSPLLVYVACQLSSIIIPSKMLRNQNKLLSIMCSYLVNYVIDEKLFINAGGEVTTCMIKVSVLAALADIYVAAQETQNTELIEILKPNMKDIFISWYTLLQDFANLTIVVTDEEDDNILVRSSSDQYSPIYEQAEENLNRFYYVALGTERNVLYYYKQAYASVLNGITLAKEKAGLEAVAEDIDYNDSLLIGLAISGLYGTDKRNVDKAIKCIKAIGEIMATKQFQKHHHAPGAVFEVFLLLIEIQGVRHFQLHNACLELLEKILSSVDVSLFVSSDQVNAQAVVTTSTEVCLKPLRLHFPYLFKQDSEFELGSFELEKEQKLLIANSMKSLKTIVKVFGLSITGAVVPTLLYTTCRVIQFTKSNMGLDTTTAIIEVSEKLRNESESKDQSISAEEKFSIWQVAISASIENIIGRVASGKLITNPEVELLFIFLSSSLCSDVSIHENVVSAIRKAITSDIEILHGTDQIKQAKSVDNVFNLLYGIQNGILFLARNGLAKLSVFYSMKIAEEIVLSLSSESRLLVVNGADKIAPPAINILLAGFSLLAELNTPSQGIQSYLSMIVPMLVKVTKFAKNNALSKLFLLGVQCFDRLTKVAPEQFKSLITSQLLPSSVLLDIQDFAKQQQQAAVAKTEKKVAAKQPKKKMTMNF</sequence>
<dbReference type="OMA" id="NQCENAD"/>
<dbReference type="GO" id="GO:0042147">
    <property type="term" value="P:retrograde transport, endosome to Golgi"/>
    <property type="evidence" value="ECO:0007669"/>
    <property type="project" value="TreeGrafter"/>
</dbReference>
<evidence type="ECO:0000313" key="3">
    <source>
        <dbReference type="Proteomes" id="UP000006671"/>
    </source>
</evidence>
<organism evidence="3">
    <name type="scientific">Naegleria gruberi</name>
    <name type="common">Amoeba</name>
    <dbReference type="NCBI Taxonomy" id="5762"/>
    <lineage>
        <taxon>Eukaryota</taxon>
        <taxon>Discoba</taxon>
        <taxon>Heterolobosea</taxon>
        <taxon>Tetramitia</taxon>
        <taxon>Eutetramitia</taxon>
        <taxon>Vahlkampfiidae</taxon>
        <taxon>Naegleria</taxon>
    </lineage>
</organism>
<dbReference type="EMBL" id="GG738891">
    <property type="protein sequence ID" value="EFC40657.1"/>
    <property type="molecule type" value="Genomic_DNA"/>
</dbReference>
<dbReference type="InterPro" id="IPR040108">
    <property type="entry name" value="Laa1/Sip1/HEATR5"/>
</dbReference>
<dbReference type="VEuPathDB" id="AmoebaDB:NAEGRDRAFT_59012"/>
<dbReference type="PANTHER" id="PTHR21663:SF0">
    <property type="entry name" value="HEAT REPEAT-CONTAINING PROTEIN 5B"/>
    <property type="match status" value="1"/>
</dbReference>
<dbReference type="InterPro" id="IPR016024">
    <property type="entry name" value="ARM-type_fold"/>
</dbReference>
<dbReference type="GeneID" id="8854644"/>
<dbReference type="InterPro" id="IPR011989">
    <property type="entry name" value="ARM-like"/>
</dbReference>
<dbReference type="PANTHER" id="PTHR21663">
    <property type="entry name" value="HYPOTHETICAL HEAT DOMAIN-CONTAINING"/>
    <property type="match status" value="1"/>
</dbReference>
<dbReference type="OrthoDB" id="192608at2759"/>
<keyword evidence="3" id="KW-1185">Reference proteome</keyword>
<evidence type="ECO:0000313" key="2">
    <source>
        <dbReference type="EMBL" id="EFC40657.1"/>
    </source>
</evidence>
<dbReference type="GO" id="GO:0030139">
    <property type="term" value="C:endocytic vesicle"/>
    <property type="evidence" value="ECO:0007669"/>
    <property type="project" value="TreeGrafter"/>
</dbReference>
<accession>D2VRE8</accession>
<dbReference type="Proteomes" id="UP000006671">
    <property type="component" value="Unassembled WGS sequence"/>
</dbReference>
<dbReference type="InParanoid" id="D2VRE8"/>
<evidence type="ECO:0000256" key="1">
    <source>
        <dbReference type="ARBA" id="ARBA00008304"/>
    </source>
</evidence>
<dbReference type="GO" id="GO:0008104">
    <property type="term" value="P:intracellular protein localization"/>
    <property type="evidence" value="ECO:0007669"/>
    <property type="project" value="TreeGrafter"/>
</dbReference>
<dbReference type="Pfam" id="PF20210">
    <property type="entry name" value="Laa1_Sip1_HTR5"/>
    <property type="match status" value="1"/>
</dbReference>
<dbReference type="KEGG" id="ngr:NAEGRDRAFT_59012"/>
<dbReference type="eggNOG" id="KOG1822">
    <property type="taxonomic scope" value="Eukaryota"/>
</dbReference>
<dbReference type="GO" id="GO:0005794">
    <property type="term" value="C:Golgi apparatus"/>
    <property type="evidence" value="ECO:0007669"/>
    <property type="project" value="TreeGrafter"/>
</dbReference>
<gene>
    <name evidence="2" type="ORF">NAEGRDRAFT_59012</name>
</gene>
<dbReference type="SUPFAM" id="SSF48371">
    <property type="entry name" value="ARM repeat"/>
    <property type="match status" value="1"/>
</dbReference>
<reference evidence="2 3" key="1">
    <citation type="journal article" date="2010" name="Cell">
        <title>The genome of Naegleria gruberi illuminates early eukaryotic versatility.</title>
        <authorList>
            <person name="Fritz-Laylin L.K."/>
            <person name="Prochnik S.E."/>
            <person name="Ginger M.L."/>
            <person name="Dacks J.B."/>
            <person name="Carpenter M.L."/>
            <person name="Field M.C."/>
            <person name="Kuo A."/>
            <person name="Paredez A."/>
            <person name="Chapman J."/>
            <person name="Pham J."/>
            <person name="Shu S."/>
            <person name="Neupane R."/>
            <person name="Cipriano M."/>
            <person name="Mancuso J."/>
            <person name="Tu H."/>
            <person name="Salamov A."/>
            <person name="Lindquist E."/>
            <person name="Shapiro H."/>
            <person name="Lucas S."/>
            <person name="Grigoriev I.V."/>
            <person name="Cande W.Z."/>
            <person name="Fulton C."/>
            <person name="Rokhsar D.S."/>
            <person name="Dawson S.C."/>
        </authorList>
    </citation>
    <scope>NUCLEOTIDE SEQUENCE [LARGE SCALE GENOMIC DNA]</scope>
    <source>
        <strain evidence="2 3">NEG-M</strain>
    </source>
</reference>
<dbReference type="Gene3D" id="1.25.10.10">
    <property type="entry name" value="Leucine-rich Repeat Variant"/>
    <property type="match status" value="2"/>
</dbReference>
<dbReference type="GO" id="GO:0016020">
    <property type="term" value="C:membrane"/>
    <property type="evidence" value="ECO:0007669"/>
    <property type="project" value="TreeGrafter"/>
</dbReference>